<feature type="chain" id="PRO_5046246183" description="Lipoprotein" evidence="1">
    <location>
        <begin position="24"/>
        <end position="180"/>
    </location>
</feature>
<protein>
    <recommendedName>
        <fullName evidence="4">Lipoprotein</fullName>
    </recommendedName>
</protein>
<dbReference type="RefSeq" id="WP_166860868.1">
    <property type="nucleotide sequence ID" value="NZ_JAAQOM010000010.1"/>
</dbReference>
<dbReference type="Proteomes" id="UP000716322">
    <property type="component" value="Unassembled WGS sequence"/>
</dbReference>
<keyword evidence="1" id="KW-0732">Signal</keyword>
<evidence type="ECO:0000256" key="1">
    <source>
        <dbReference type="SAM" id="SignalP"/>
    </source>
</evidence>
<reference evidence="2 3" key="1">
    <citation type="submission" date="2020-03" db="EMBL/GenBank/DDBJ databases">
        <title>Genome sequence of strain Massilia sp. TW-1.</title>
        <authorList>
            <person name="Chaudhary D.K."/>
        </authorList>
    </citation>
    <scope>NUCLEOTIDE SEQUENCE [LARGE SCALE GENOMIC DNA]</scope>
    <source>
        <strain evidence="2 3">TW-1</strain>
    </source>
</reference>
<comment type="caution">
    <text evidence="2">The sequence shown here is derived from an EMBL/GenBank/DDBJ whole genome shotgun (WGS) entry which is preliminary data.</text>
</comment>
<evidence type="ECO:0000313" key="2">
    <source>
        <dbReference type="EMBL" id="NIA55512.1"/>
    </source>
</evidence>
<organism evidence="2 3">
    <name type="scientific">Telluria antibiotica</name>
    <dbReference type="NCBI Taxonomy" id="2717319"/>
    <lineage>
        <taxon>Bacteria</taxon>
        <taxon>Pseudomonadati</taxon>
        <taxon>Pseudomonadota</taxon>
        <taxon>Betaproteobacteria</taxon>
        <taxon>Burkholderiales</taxon>
        <taxon>Oxalobacteraceae</taxon>
        <taxon>Telluria group</taxon>
        <taxon>Telluria</taxon>
    </lineage>
</organism>
<dbReference type="EMBL" id="JAAQOM010000010">
    <property type="protein sequence ID" value="NIA55512.1"/>
    <property type="molecule type" value="Genomic_DNA"/>
</dbReference>
<accession>A0ABX0PEG7</accession>
<proteinExistence type="predicted"/>
<name>A0ABX0PEG7_9BURK</name>
<keyword evidence="3" id="KW-1185">Reference proteome</keyword>
<evidence type="ECO:0008006" key="4">
    <source>
        <dbReference type="Google" id="ProtNLM"/>
    </source>
</evidence>
<gene>
    <name evidence="2" type="ORF">HAV22_17905</name>
</gene>
<evidence type="ECO:0000313" key="3">
    <source>
        <dbReference type="Proteomes" id="UP000716322"/>
    </source>
</evidence>
<feature type="signal peptide" evidence="1">
    <location>
        <begin position="1"/>
        <end position="23"/>
    </location>
</feature>
<sequence length="180" mass="18988">MPRSVPRAVALPVVLIALFGACAALSACNRRSDTEQTLENARRELQVVGTKLAALPARCAVGDTAGAPGQWIESRTAAGAPGSAYTYVFTFESPVRSRAFGVALNATALQNLEKVETRDAAGTWTEASTGAPAGAPTDCEFVKVAQRFATGERDVAALRITIRRVRENVTVADARLLKAD</sequence>
<dbReference type="PROSITE" id="PS51257">
    <property type="entry name" value="PROKAR_LIPOPROTEIN"/>
    <property type="match status" value="1"/>
</dbReference>